<evidence type="ECO:0000313" key="2">
    <source>
        <dbReference type="Proteomes" id="UP000005709"/>
    </source>
</evidence>
<proteinExistence type="predicted"/>
<dbReference type="STRING" id="824.CGRAC_0589"/>
<dbReference type="RefSeq" id="WP_005872531.1">
    <property type="nucleotide sequence ID" value="NZ_ACYG01000027.1"/>
</dbReference>
<dbReference type="EMBL" id="ACYG01000027">
    <property type="protein sequence ID" value="EEV17391.1"/>
    <property type="molecule type" value="Genomic_DNA"/>
</dbReference>
<evidence type="ECO:0000313" key="1">
    <source>
        <dbReference type="EMBL" id="EEV17391.1"/>
    </source>
</evidence>
<gene>
    <name evidence="1" type="ORF">CAMGR0001_1687</name>
</gene>
<keyword evidence="2" id="KW-1185">Reference proteome</keyword>
<comment type="caution">
    <text evidence="1">The sequence shown here is derived from an EMBL/GenBank/DDBJ whole genome shotgun (WGS) entry which is preliminary data.</text>
</comment>
<reference evidence="1 2" key="1">
    <citation type="submission" date="2009-07" db="EMBL/GenBank/DDBJ databases">
        <authorList>
            <person name="Madupu R."/>
            <person name="Sebastian Y."/>
            <person name="Durkin A.S."/>
            <person name="Torralba M."/>
            <person name="Methe B."/>
            <person name="Sutton G.G."/>
            <person name="Strausberg R.L."/>
            <person name="Nelson K.E."/>
        </authorList>
    </citation>
    <scope>NUCLEOTIDE SEQUENCE [LARGE SCALE GENOMIC DNA]</scope>
    <source>
        <strain evidence="1 2">RM3268</strain>
    </source>
</reference>
<protein>
    <submittedName>
        <fullName evidence="1">Uncharacterized protein</fullName>
    </submittedName>
</protein>
<name>C8PIM6_9BACT</name>
<accession>C8PIM6</accession>
<dbReference type="Proteomes" id="UP000005709">
    <property type="component" value="Unassembled WGS sequence"/>
</dbReference>
<dbReference type="AlphaFoldDB" id="C8PIM6"/>
<organism evidence="1 2">
    <name type="scientific">Campylobacter gracilis RM3268</name>
    <dbReference type="NCBI Taxonomy" id="553220"/>
    <lineage>
        <taxon>Bacteria</taxon>
        <taxon>Pseudomonadati</taxon>
        <taxon>Campylobacterota</taxon>
        <taxon>Epsilonproteobacteria</taxon>
        <taxon>Campylobacterales</taxon>
        <taxon>Campylobacteraceae</taxon>
        <taxon>Campylobacter</taxon>
    </lineage>
</organism>
<sequence length="60" mass="7088">MKISKDMKMSDLKACRDEIIIAHSFILFHTPRGWIAKMRKRESIVVPMPRFRRGLGTIWS</sequence>